<name>A0A6F8PQZ9_9GAMM</name>
<dbReference type="KEGG" id="tzo:THMIRHAT_22990"/>
<dbReference type="AlphaFoldDB" id="A0A6F8PQZ9"/>
<proteinExistence type="predicted"/>
<sequence length="99" mass="10649">MINGLIHEAVKAFTIERHNSDFVIWAIDSNGKPSLLLDPAGRVFKFKSWPDAGSFISTLTKQKSAGTGAALAVEKAEIIFNNSIYSSVLAGKEAKKVAL</sequence>
<dbReference type="Proteomes" id="UP000501466">
    <property type="component" value="Chromosome"/>
</dbReference>
<organism evidence="1 2">
    <name type="scientific">Thiosulfativibrio zosterae</name>
    <dbReference type="NCBI Taxonomy" id="2675053"/>
    <lineage>
        <taxon>Bacteria</taxon>
        <taxon>Pseudomonadati</taxon>
        <taxon>Pseudomonadota</taxon>
        <taxon>Gammaproteobacteria</taxon>
        <taxon>Thiotrichales</taxon>
        <taxon>Piscirickettsiaceae</taxon>
        <taxon>Thiosulfativibrio</taxon>
    </lineage>
</organism>
<gene>
    <name evidence="1" type="ORF">THMIRHAT_22990</name>
</gene>
<keyword evidence="2" id="KW-1185">Reference proteome</keyword>
<dbReference type="EMBL" id="AP021888">
    <property type="protein sequence ID" value="BBP44553.1"/>
    <property type="molecule type" value="Genomic_DNA"/>
</dbReference>
<evidence type="ECO:0000313" key="2">
    <source>
        <dbReference type="Proteomes" id="UP000501466"/>
    </source>
</evidence>
<reference evidence="2" key="1">
    <citation type="submission" date="2019-11" db="EMBL/GenBank/DDBJ databases">
        <title>Isolation and characterization of two novel species in the genus Thiomicrorhabdus.</title>
        <authorList>
            <person name="Mochizuki J."/>
            <person name="Kojima H."/>
            <person name="Fukui M."/>
        </authorList>
    </citation>
    <scope>NUCLEOTIDE SEQUENCE [LARGE SCALE GENOMIC DNA]</scope>
    <source>
        <strain evidence="2">AkT22</strain>
    </source>
</reference>
<dbReference type="RefSeq" id="WP_173292264.1">
    <property type="nucleotide sequence ID" value="NZ_AP021888.1"/>
</dbReference>
<accession>A0A6F8PQZ9</accession>
<evidence type="ECO:0000313" key="1">
    <source>
        <dbReference type="EMBL" id="BBP44553.1"/>
    </source>
</evidence>
<protein>
    <submittedName>
        <fullName evidence="1">Uncharacterized protein</fullName>
    </submittedName>
</protein>